<dbReference type="Pfam" id="PF07689">
    <property type="entry name" value="KaiB"/>
    <property type="match status" value="1"/>
</dbReference>
<evidence type="ECO:0000259" key="1">
    <source>
        <dbReference type="SMART" id="SM01248"/>
    </source>
</evidence>
<dbReference type="InterPro" id="IPR011649">
    <property type="entry name" value="KaiB_domain"/>
</dbReference>
<feature type="domain" description="KaiB" evidence="1">
    <location>
        <begin position="7"/>
        <end position="88"/>
    </location>
</feature>
<name>A0A1L9QMM9_9CYAN</name>
<dbReference type="EMBL" id="MLAW01000041">
    <property type="protein sequence ID" value="OJJ22701.1"/>
    <property type="molecule type" value="Genomic_DNA"/>
</dbReference>
<accession>A0A1L9QMM9</accession>
<dbReference type="CDD" id="cd02978">
    <property type="entry name" value="KaiB_like"/>
    <property type="match status" value="1"/>
</dbReference>
<dbReference type="InterPro" id="IPR039022">
    <property type="entry name" value="KaiB-like"/>
</dbReference>
<dbReference type="PANTHER" id="PTHR41709">
    <property type="entry name" value="KAIB-LIKE PROTEIN 1"/>
    <property type="match status" value="1"/>
</dbReference>
<dbReference type="GO" id="GO:0048511">
    <property type="term" value="P:rhythmic process"/>
    <property type="evidence" value="ECO:0007669"/>
    <property type="project" value="InterPro"/>
</dbReference>
<organism evidence="2 3">
    <name type="scientific">Roseofilum reptotaenium AO1-A</name>
    <dbReference type="NCBI Taxonomy" id="1925591"/>
    <lineage>
        <taxon>Bacteria</taxon>
        <taxon>Bacillati</taxon>
        <taxon>Cyanobacteriota</taxon>
        <taxon>Cyanophyceae</taxon>
        <taxon>Desertifilales</taxon>
        <taxon>Desertifilaceae</taxon>
        <taxon>Roseofilum</taxon>
    </lineage>
</organism>
<dbReference type="Gene3D" id="3.40.30.10">
    <property type="entry name" value="Glutaredoxin"/>
    <property type="match status" value="1"/>
</dbReference>
<keyword evidence="3" id="KW-1185">Reference proteome</keyword>
<dbReference type="STRING" id="1925591.BI308_19285"/>
<dbReference type="InterPro" id="IPR036249">
    <property type="entry name" value="Thioredoxin-like_sf"/>
</dbReference>
<proteinExistence type="predicted"/>
<protein>
    <submittedName>
        <fullName evidence="2">Circadian clock protein KaiB</fullName>
    </submittedName>
</protein>
<dbReference type="PANTHER" id="PTHR41709:SF2">
    <property type="entry name" value="CIRCADIAN CLOCK PROTEIN KAIB2"/>
    <property type="match status" value="1"/>
</dbReference>
<comment type="caution">
    <text evidence="2">The sequence shown here is derived from an EMBL/GenBank/DDBJ whole genome shotgun (WGS) entry which is preliminary data.</text>
</comment>
<evidence type="ECO:0000313" key="3">
    <source>
        <dbReference type="Proteomes" id="UP000183940"/>
    </source>
</evidence>
<reference evidence="2" key="1">
    <citation type="submission" date="2016-10" db="EMBL/GenBank/DDBJ databases">
        <title>CRISPR-Cas defence system in Roseofilum reptotaenium: evidence of a bacteriophage-cyanobacterium arms race in the coral black band disease.</title>
        <authorList>
            <person name="Buerger P."/>
            <person name="Wood-Charlson E.M."/>
            <person name="Weynberg K.D."/>
            <person name="Willis B."/>
            <person name="Van Oppen M.J."/>
        </authorList>
    </citation>
    <scope>NUCLEOTIDE SEQUENCE [LARGE SCALE GENOMIC DNA]</scope>
    <source>
        <strain evidence="2">AO1-A</strain>
    </source>
</reference>
<dbReference type="Proteomes" id="UP000183940">
    <property type="component" value="Unassembled WGS sequence"/>
</dbReference>
<evidence type="ECO:0000313" key="2">
    <source>
        <dbReference type="EMBL" id="OJJ22701.1"/>
    </source>
</evidence>
<sequence>MHYYLLKLYITGNTPKSQRAIANLIEICNTQLEDQYELKIIDVLEEPELAEMERILVTPTLIKQLPQPIQRIIGDLSNADTVLLGLDLIPEKRDNNRKES</sequence>
<dbReference type="SMART" id="SM01248">
    <property type="entry name" value="KaiB"/>
    <property type="match status" value="1"/>
</dbReference>
<gene>
    <name evidence="2" type="ORF">BI308_19285</name>
</gene>
<dbReference type="AlphaFoldDB" id="A0A1L9QMM9"/>
<dbReference type="SUPFAM" id="SSF52833">
    <property type="entry name" value="Thioredoxin-like"/>
    <property type="match status" value="1"/>
</dbReference>